<dbReference type="EMBL" id="CAADGD010000045">
    <property type="protein sequence ID" value="VFK70961.1"/>
    <property type="molecule type" value="Genomic_DNA"/>
</dbReference>
<dbReference type="EMBL" id="CAADFZ010000181">
    <property type="protein sequence ID" value="VFK67964.1"/>
    <property type="molecule type" value="Genomic_DNA"/>
</dbReference>
<organism evidence="1">
    <name type="scientific">Candidatus Kentrum sp. UNK</name>
    <dbReference type="NCBI Taxonomy" id="2126344"/>
    <lineage>
        <taxon>Bacteria</taxon>
        <taxon>Pseudomonadati</taxon>
        <taxon>Pseudomonadota</taxon>
        <taxon>Gammaproteobacteria</taxon>
        <taxon>Candidatus Kentrum</taxon>
    </lineage>
</organism>
<evidence type="ECO:0000313" key="1">
    <source>
        <dbReference type="EMBL" id="VFK67964.1"/>
    </source>
</evidence>
<proteinExistence type="predicted"/>
<gene>
    <name evidence="1" type="ORF">BECKUNK1418G_GA0071005_11818</name>
    <name evidence="2" type="ORF">BECKUNK1418H_GA0071006_104510</name>
</gene>
<dbReference type="SUPFAM" id="SSF57783">
    <property type="entry name" value="Zinc beta-ribbon"/>
    <property type="match status" value="1"/>
</dbReference>
<evidence type="ECO:0000313" key="2">
    <source>
        <dbReference type="EMBL" id="VFK70961.1"/>
    </source>
</evidence>
<evidence type="ECO:0008006" key="3">
    <source>
        <dbReference type="Google" id="ProtNLM"/>
    </source>
</evidence>
<sequence>MRISIFTKRLLHLDENKLEPESTDSECPFCSSTNRQRVYILQENPDICLLQCNVCHAVSASRIPTDETLADYYSGFYESSELREYFGEKTNITFSKPQRLAVKLCKIYLSYCQDNSSVAILDFGGGDGTISNFLAMNLINSGIKKVNITIVDYNKKLFFHRMIVL</sequence>
<name>A0A451APF6_9GAMM</name>
<protein>
    <recommendedName>
        <fullName evidence="3">Methyltransferase domain-containing protein</fullName>
    </recommendedName>
</protein>
<dbReference type="AlphaFoldDB" id="A0A451APF6"/>
<reference evidence="1" key="1">
    <citation type="submission" date="2019-02" db="EMBL/GenBank/DDBJ databases">
        <authorList>
            <person name="Gruber-Vodicka R. H."/>
            <person name="Seah K. B. B."/>
        </authorList>
    </citation>
    <scope>NUCLEOTIDE SEQUENCE</scope>
    <source>
        <strain evidence="2">BECK_BY19</strain>
        <strain evidence="1">BECK_BY8</strain>
    </source>
</reference>
<accession>A0A451APF6</accession>